<dbReference type="OrthoDB" id="9806253at2"/>
<feature type="transmembrane region" description="Helical" evidence="5">
    <location>
        <begin position="77"/>
        <end position="94"/>
    </location>
</feature>
<evidence type="ECO:0000313" key="8">
    <source>
        <dbReference type="Proteomes" id="UP000018895"/>
    </source>
</evidence>
<keyword evidence="4 5" id="KW-0472">Membrane</keyword>
<accession>W4QF59</accession>
<dbReference type="Gene3D" id="2.40.50.140">
    <property type="entry name" value="Nucleic acid-binding proteins"/>
    <property type="match status" value="1"/>
</dbReference>
<evidence type="ECO:0000313" key="7">
    <source>
        <dbReference type="EMBL" id="GAE30716.1"/>
    </source>
</evidence>
<feature type="transmembrane region" description="Helical" evidence="5">
    <location>
        <begin position="29"/>
        <end position="47"/>
    </location>
</feature>
<dbReference type="Proteomes" id="UP000018895">
    <property type="component" value="Unassembled WGS sequence"/>
</dbReference>
<dbReference type="STRING" id="1236971.JCM9152_2132"/>
<organism evidence="7 8">
    <name type="scientific">Halalkalibacter hemicellulosilyticusJCM 9152</name>
    <dbReference type="NCBI Taxonomy" id="1236971"/>
    <lineage>
        <taxon>Bacteria</taxon>
        <taxon>Bacillati</taxon>
        <taxon>Bacillota</taxon>
        <taxon>Bacilli</taxon>
        <taxon>Bacillales</taxon>
        <taxon>Bacillaceae</taxon>
        <taxon>Halalkalibacter</taxon>
    </lineage>
</organism>
<gene>
    <name evidence="7" type="ORF">JCM9152_2132</name>
</gene>
<evidence type="ECO:0000256" key="1">
    <source>
        <dbReference type="ARBA" id="ARBA00004141"/>
    </source>
</evidence>
<evidence type="ECO:0000256" key="3">
    <source>
        <dbReference type="ARBA" id="ARBA00022989"/>
    </source>
</evidence>
<dbReference type="InterPro" id="IPR002810">
    <property type="entry name" value="NfeD-like_C"/>
</dbReference>
<comment type="subcellular location">
    <subcellularLocation>
        <location evidence="1">Membrane</location>
        <topology evidence="1">Multi-pass membrane protein</topology>
    </subcellularLocation>
</comment>
<reference evidence="7" key="1">
    <citation type="journal article" date="2014" name="Genome Announc.">
        <title>Draft Genome Sequences of Three Alkaliphilic Bacillus Strains, Bacillus wakoensis JCM 9140T, Bacillus akibai JCM 9157T, and Bacillus hemicellulosilyticus JCM 9152T.</title>
        <authorList>
            <person name="Yuki M."/>
            <person name="Oshima K."/>
            <person name="Suda W."/>
            <person name="Oshida Y."/>
            <person name="Kitamura K."/>
            <person name="Iida T."/>
            <person name="Hattori M."/>
            <person name="Ohkuma M."/>
        </authorList>
    </citation>
    <scope>NUCLEOTIDE SEQUENCE [LARGE SCALE GENOMIC DNA]</scope>
    <source>
        <strain evidence="7">JCM 9152</strain>
    </source>
</reference>
<keyword evidence="3 5" id="KW-1133">Transmembrane helix</keyword>
<sequence>MQWLDSETIGFLFVFLGTLFLIGELFVKAKGIFAILGVAIMATFFSYHVSVDAGMWVVILYVVGLLLIIIDGKVITDGTVALIGVVLMIVGLAIPSPTFLYGVFVSMGFILGGFSSLLFLKVFPSRNLWARMTLKDRLTSDLGYNSINDEYKELVGKKGRTLSPFRPTGSIAIEGRQYSATSGGQWLEANVDIIVVSVDGTRIVVKQIDENEEKD</sequence>
<dbReference type="Pfam" id="PF01957">
    <property type="entry name" value="NfeD"/>
    <property type="match status" value="1"/>
</dbReference>
<evidence type="ECO:0000256" key="2">
    <source>
        <dbReference type="ARBA" id="ARBA00022692"/>
    </source>
</evidence>
<dbReference type="PANTHER" id="PTHR33507:SF3">
    <property type="entry name" value="INNER MEMBRANE PROTEIN YBBJ"/>
    <property type="match status" value="1"/>
</dbReference>
<dbReference type="InterPro" id="IPR012340">
    <property type="entry name" value="NA-bd_OB-fold"/>
</dbReference>
<feature type="domain" description="NfeD-like C-terminal" evidence="6">
    <location>
        <begin position="152"/>
        <end position="206"/>
    </location>
</feature>
<feature type="transmembrane region" description="Helical" evidence="5">
    <location>
        <begin position="53"/>
        <end position="70"/>
    </location>
</feature>
<comment type="caution">
    <text evidence="7">The sequence shown here is derived from an EMBL/GenBank/DDBJ whole genome shotgun (WGS) entry which is preliminary data.</text>
</comment>
<feature type="transmembrane region" description="Helical" evidence="5">
    <location>
        <begin position="100"/>
        <end position="123"/>
    </location>
</feature>
<protein>
    <recommendedName>
        <fullName evidence="6">NfeD-like C-terminal domain-containing protein</fullName>
    </recommendedName>
</protein>
<dbReference type="AlphaFoldDB" id="W4QF59"/>
<dbReference type="EMBL" id="BAUU01000013">
    <property type="protein sequence ID" value="GAE30716.1"/>
    <property type="molecule type" value="Genomic_DNA"/>
</dbReference>
<dbReference type="RefSeq" id="WP_035343624.1">
    <property type="nucleotide sequence ID" value="NZ_BAUU01000013.1"/>
</dbReference>
<evidence type="ECO:0000256" key="4">
    <source>
        <dbReference type="ARBA" id="ARBA00023136"/>
    </source>
</evidence>
<keyword evidence="2 5" id="KW-0812">Transmembrane</keyword>
<feature type="transmembrane region" description="Helical" evidence="5">
    <location>
        <begin position="6"/>
        <end position="22"/>
    </location>
</feature>
<evidence type="ECO:0000256" key="5">
    <source>
        <dbReference type="SAM" id="Phobius"/>
    </source>
</evidence>
<name>W4QF59_9BACI</name>
<evidence type="ECO:0000259" key="6">
    <source>
        <dbReference type="Pfam" id="PF01957"/>
    </source>
</evidence>
<dbReference type="InterPro" id="IPR052165">
    <property type="entry name" value="Membrane_assoc_protease"/>
</dbReference>
<proteinExistence type="predicted"/>
<dbReference type="SUPFAM" id="SSF141322">
    <property type="entry name" value="NfeD domain-like"/>
    <property type="match status" value="1"/>
</dbReference>
<dbReference type="PANTHER" id="PTHR33507">
    <property type="entry name" value="INNER MEMBRANE PROTEIN YBBJ"/>
    <property type="match status" value="1"/>
</dbReference>
<keyword evidence="8" id="KW-1185">Reference proteome</keyword>
<dbReference type="GO" id="GO:0005886">
    <property type="term" value="C:plasma membrane"/>
    <property type="evidence" value="ECO:0007669"/>
    <property type="project" value="TreeGrafter"/>
</dbReference>